<name>A0A6M8ENH7_9BACT</name>
<keyword evidence="2" id="KW-1185">Reference proteome</keyword>
<organism evidence="1 2">
    <name type="scientific">Arcobacter acticola</name>
    <dbReference type="NCBI Taxonomy" id="1849015"/>
    <lineage>
        <taxon>Bacteria</taxon>
        <taxon>Pseudomonadati</taxon>
        <taxon>Campylobacterota</taxon>
        <taxon>Epsilonproteobacteria</taxon>
        <taxon>Campylobacterales</taxon>
        <taxon>Arcobacteraceae</taxon>
        <taxon>Arcobacter</taxon>
    </lineage>
</organism>
<protein>
    <submittedName>
        <fullName evidence="1">Uncharacterized protein</fullName>
    </submittedName>
</protein>
<dbReference type="AlphaFoldDB" id="A0A6M8ENH7"/>
<accession>A0A6M8ENH7</accession>
<dbReference type="EMBL" id="CP042652">
    <property type="protein sequence ID" value="QKE28611.1"/>
    <property type="molecule type" value="Genomic_DNA"/>
</dbReference>
<sequence>MITSNVDSIISSLQNSSNATKTENSIESFISNLTTNKQGDNTSKTDALTFDNIKGITLEEIDTLFKDEDKAMAKNLRIATLFSNDDYLSKALFDTVLGQPFNLGFSYLSDRYEDKNVFLNSSSNDFSDLFHSSVVSRNTDTKLNSTDVISQDRLDEILTKVNSFNFLSVLTSTSKDKYDKYKDEDNEYSFLYNDFSLKYEELKYKYEELDNINKNIIKQF</sequence>
<evidence type="ECO:0000313" key="1">
    <source>
        <dbReference type="EMBL" id="QKE28611.1"/>
    </source>
</evidence>
<dbReference type="RefSeq" id="WP_172126184.1">
    <property type="nucleotide sequence ID" value="NZ_CP042652.1"/>
</dbReference>
<dbReference type="KEGG" id="paco:AACT_1446"/>
<gene>
    <name evidence="1" type="ORF">AACT_1446</name>
</gene>
<proteinExistence type="predicted"/>
<dbReference type="Proteomes" id="UP000503483">
    <property type="component" value="Chromosome"/>
</dbReference>
<evidence type="ECO:0000313" key="2">
    <source>
        <dbReference type="Proteomes" id="UP000503483"/>
    </source>
</evidence>
<reference evidence="1 2" key="1">
    <citation type="submission" date="2019-08" db="EMBL/GenBank/DDBJ databases">
        <title>Complete genome sequence of Arcobacter acticola.</title>
        <authorList>
            <person name="Miller W."/>
        </authorList>
    </citation>
    <scope>NUCLEOTIDE SEQUENCE [LARGE SCALE GENOMIC DNA]</scope>
    <source>
        <strain evidence="1 2">KCTC 52212</strain>
    </source>
</reference>